<feature type="transmembrane region" description="Helical" evidence="6">
    <location>
        <begin position="95"/>
        <end position="116"/>
    </location>
</feature>
<comment type="subcellular location">
    <subcellularLocation>
        <location evidence="1">Membrane</location>
        <topology evidence="1">Multi-pass membrane protein</topology>
    </subcellularLocation>
</comment>
<feature type="transmembrane region" description="Helical" evidence="6">
    <location>
        <begin position="155"/>
        <end position="174"/>
    </location>
</feature>
<feature type="transmembrane region" description="Helical" evidence="6">
    <location>
        <begin position="123"/>
        <end position="149"/>
    </location>
</feature>
<feature type="transmembrane region" description="Helical" evidence="6">
    <location>
        <begin position="238"/>
        <end position="262"/>
    </location>
</feature>
<evidence type="ECO:0000313" key="9">
    <source>
        <dbReference type="Proteomes" id="UP001597521"/>
    </source>
</evidence>
<dbReference type="Pfam" id="PF00892">
    <property type="entry name" value="EamA"/>
    <property type="match status" value="2"/>
</dbReference>
<feature type="domain" description="EamA" evidence="7">
    <location>
        <begin position="8"/>
        <end position="139"/>
    </location>
</feature>
<comment type="caution">
    <text evidence="8">The sequence shown here is derived from an EMBL/GenBank/DDBJ whole genome shotgun (WGS) entry which is preliminary data.</text>
</comment>
<evidence type="ECO:0000256" key="4">
    <source>
        <dbReference type="ARBA" id="ARBA00022989"/>
    </source>
</evidence>
<keyword evidence="9" id="KW-1185">Reference proteome</keyword>
<keyword evidence="4 6" id="KW-1133">Transmembrane helix</keyword>
<reference evidence="9" key="1">
    <citation type="journal article" date="2019" name="Int. J. Syst. Evol. Microbiol.">
        <title>The Global Catalogue of Microorganisms (GCM) 10K type strain sequencing project: providing services to taxonomists for standard genome sequencing and annotation.</title>
        <authorList>
            <consortium name="The Broad Institute Genomics Platform"/>
            <consortium name="The Broad Institute Genome Sequencing Center for Infectious Disease"/>
            <person name="Wu L."/>
            <person name="Ma J."/>
        </authorList>
    </citation>
    <scope>NUCLEOTIDE SEQUENCE [LARGE SCALE GENOMIC DNA]</scope>
    <source>
        <strain evidence="9">CCM 7427</strain>
    </source>
</reference>
<name>A0ABW5QLH4_9HYPH</name>
<evidence type="ECO:0000256" key="3">
    <source>
        <dbReference type="ARBA" id="ARBA00022692"/>
    </source>
</evidence>
<feature type="transmembrane region" description="Helical" evidence="6">
    <location>
        <begin position="186"/>
        <end position="203"/>
    </location>
</feature>
<keyword evidence="5 6" id="KW-0472">Membrane</keyword>
<dbReference type="SUPFAM" id="SSF103481">
    <property type="entry name" value="Multidrug resistance efflux transporter EmrE"/>
    <property type="match status" value="2"/>
</dbReference>
<dbReference type="PANTHER" id="PTHR22911:SF6">
    <property type="entry name" value="SOLUTE CARRIER FAMILY 35 MEMBER G1"/>
    <property type="match status" value="1"/>
</dbReference>
<sequence length="295" mass="30666">MTQHKIGSGIALAASGIVMLVAMDSSAKALGETLTTFQIVFARCLGAALWLALFVAATRGEWPRRANFGRQVLRAVMLVITAGMFFYAVPRLPLAVVGALGMTAPLYVTLIGAVVFRERIRPAAWLGLALGATGSAVIIFGGGTMIAGWTGGEPLAWLAAVLAPLCYALTLVILKHHSEREAPAAMTMAQTFLAAVLVLPLAAQDVVVPTGWAAVLTVLIGLLGAAGFLLLINGLKRLPVAVFAVIDYSGLLWAGLFGFAFFGEVPGPQLWIGGALIISACVLAAHIARPASPQV</sequence>
<feature type="transmembrane region" description="Helical" evidence="6">
    <location>
        <begin position="72"/>
        <end position="89"/>
    </location>
</feature>
<keyword evidence="3 6" id="KW-0812">Transmembrane</keyword>
<organism evidence="8 9">
    <name type="scientific">Devosia albogilva</name>
    <dbReference type="NCBI Taxonomy" id="429726"/>
    <lineage>
        <taxon>Bacteria</taxon>
        <taxon>Pseudomonadati</taxon>
        <taxon>Pseudomonadota</taxon>
        <taxon>Alphaproteobacteria</taxon>
        <taxon>Hyphomicrobiales</taxon>
        <taxon>Devosiaceae</taxon>
        <taxon>Devosia</taxon>
    </lineage>
</organism>
<dbReference type="InterPro" id="IPR037185">
    <property type="entry name" value="EmrE-like"/>
</dbReference>
<evidence type="ECO:0000256" key="1">
    <source>
        <dbReference type="ARBA" id="ARBA00004141"/>
    </source>
</evidence>
<feature type="transmembrane region" description="Helical" evidence="6">
    <location>
        <begin position="209"/>
        <end position="231"/>
    </location>
</feature>
<feature type="transmembrane region" description="Helical" evidence="6">
    <location>
        <begin position="39"/>
        <end position="60"/>
    </location>
</feature>
<dbReference type="RefSeq" id="WP_386833520.1">
    <property type="nucleotide sequence ID" value="NZ_JBHUNP010000001.1"/>
</dbReference>
<evidence type="ECO:0000313" key="8">
    <source>
        <dbReference type="EMBL" id="MFD2648366.1"/>
    </source>
</evidence>
<dbReference type="PANTHER" id="PTHR22911">
    <property type="entry name" value="ACYL-MALONYL CONDENSING ENZYME-RELATED"/>
    <property type="match status" value="1"/>
</dbReference>
<evidence type="ECO:0000256" key="2">
    <source>
        <dbReference type="ARBA" id="ARBA00009853"/>
    </source>
</evidence>
<gene>
    <name evidence="8" type="ORF">ACFSX5_11240</name>
</gene>
<protein>
    <submittedName>
        <fullName evidence="8">DMT family transporter</fullName>
    </submittedName>
</protein>
<evidence type="ECO:0000256" key="5">
    <source>
        <dbReference type="ARBA" id="ARBA00023136"/>
    </source>
</evidence>
<accession>A0ABW5QLH4</accession>
<dbReference type="Proteomes" id="UP001597521">
    <property type="component" value="Unassembled WGS sequence"/>
</dbReference>
<evidence type="ECO:0000256" key="6">
    <source>
        <dbReference type="SAM" id="Phobius"/>
    </source>
</evidence>
<dbReference type="InterPro" id="IPR000620">
    <property type="entry name" value="EamA_dom"/>
</dbReference>
<proteinExistence type="inferred from homology"/>
<comment type="similarity">
    <text evidence="2">Belongs to the drug/metabolite transporter (DMT) superfamily. 10 TMS drug/metabolite exporter (DME) (TC 2.A.7.3) family.</text>
</comment>
<feature type="domain" description="EamA" evidence="7">
    <location>
        <begin position="158"/>
        <end position="283"/>
    </location>
</feature>
<dbReference type="EMBL" id="JBHUNP010000001">
    <property type="protein sequence ID" value="MFD2648366.1"/>
    <property type="molecule type" value="Genomic_DNA"/>
</dbReference>
<feature type="transmembrane region" description="Helical" evidence="6">
    <location>
        <begin position="268"/>
        <end position="288"/>
    </location>
</feature>
<evidence type="ECO:0000259" key="7">
    <source>
        <dbReference type="Pfam" id="PF00892"/>
    </source>
</evidence>